<evidence type="ECO:0000313" key="9">
    <source>
        <dbReference type="EMBL" id="MDD9205982.1"/>
    </source>
</evidence>
<comment type="caution">
    <text evidence="9">The sequence shown here is derived from an EMBL/GenBank/DDBJ whole genome shotgun (WGS) entry which is preliminary data.</text>
</comment>
<name>A0ABT5TV99_9MICO</name>
<protein>
    <submittedName>
        <fullName evidence="9">Response regulator transcription factor</fullName>
    </submittedName>
</protein>
<dbReference type="Gene3D" id="6.10.250.690">
    <property type="match status" value="1"/>
</dbReference>
<dbReference type="InterPro" id="IPR011006">
    <property type="entry name" value="CheY-like_superfamily"/>
</dbReference>
<keyword evidence="10" id="KW-1185">Reference proteome</keyword>
<evidence type="ECO:0000256" key="2">
    <source>
        <dbReference type="ARBA" id="ARBA00023015"/>
    </source>
</evidence>
<evidence type="ECO:0000256" key="3">
    <source>
        <dbReference type="ARBA" id="ARBA00023125"/>
    </source>
</evidence>
<dbReference type="Gene3D" id="3.40.50.2300">
    <property type="match status" value="1"/>
</dbReference>
<dbReference type="InterPro" id="IPR036388">
    <property type="entry name" value="WH-like_DNA-bd_sf"/>
</dbReference>
<feature type="domain" description="OmpR/PhoB-type" evidence="8">
    <location>
        <begin position="136"/>
        <end position="202"/>
    </location>
</feature>
<evidence type="ECO:0000259" key="7">
    <source>
        <dbReference type="PROSITE" id="PS50110"/>
    </source>
</evidence>
<dbReference type="Pfam" id="PF00072">
    <property type="entry name" value="Response_reg"/>
    <property type="match status" value="1"/>
</dbReference>
<dbReference type="SUPFAM" id="SSF46894">
    <property type="entry name" value="C-terminal effector domain of the bipartite response regulators"/>
    <property type="match status" value="1"/>
</dbReference>
<accession>A0ABT5TV99</accession>
<dbReference type="EMBL" id="JARACI010000735">
    <property type="protein sequence ID" value="MDD9205982.1"/>
    <property type="molecule type" value="Genomic_DNA"/>
</dbReference>
<keyword evidence="1 5" id="KW-0597">Phosphoprotein</keyword>
<dbReference type="InterPro" id="IPR001789">
    <property type="entry name" value="Sig_transdc_resp-reg_receiver"/>
</dbReference>
<keyword evidence="4" id="KW-0804">Transcription</keyword>
<feature type="modified residue" description="4-aspartylphosphate" evidence="5">
    <location>
        <position position="48"/>
    </location>
</feature>
<evidence type="ECO:0000256" key="1">
    <source>
        <dbReference type="ARBA" id="ARBA00022553"/>
    </source>
</evidence>
<dbReference type="InterPro" id="IPR039420">
    <property type="entry name" value="WalR-like"/>
</dbReference>
<evidence type="ECO:0000256" key="4">
    <source>
        <dbReference type="ARBA" id="ARBA00023163"/>
    </source>
</evidence>
<evidence type="ECO:0000313" key="10">
    <source>
        <dbReference type="Proteomes" id="UP001165561"/>
    </source>
</evidence>
<proteinExistence type="predicted"/>
<feature type="domain" description="Response regulatory" evidence="7">
    <location>
        <begin position="1"/>
        <end position="112"/>
    </location>
</feature>
<dbReference type="InterPro" id="IPR001867">
    <property type="entry name" value="OmpR/PhoB-type_DNA-bd"/>
</dbReference>
<dbReference type="PROSITE" id="PS51755">
    <property type="entry name" value="OMPR_PHOB"/>
    <property type="match status" value="1"/>
</dbReference>
<gene>
    <name evidence="9" type="ORF">PU560_05790</name>
</gene>
<keyword evidence="3 6" id="KW-0238">DNA-binding</keyword>
<dbReference type="SMART" id="SM00448">
    <property type="entry name" value="REC"/>
    <property type="match status" value="1"/>
</dbReference>
<evidence type="ECO:0000259" key="8">
    <source>
        <dbReference type="PROSITE" id="PS51755"/>
    </source>
</evidence>
<reference evidence="9" key="1">
    <citation type="submission" date="2023-02" db="EMBL/GenBank/DDBJ databases">
        <title>Georgenia sp.10Sc9-8, isolated from a soil sample collected from the Taklamakan desert.</title>
        <authorList>
            <person name="Liu S."/>
        </authorList>
    </citation>
    <scope>NUCLEOTIDE SEQUENCE</scope>
    <source>
        <strain evidence="9">10Sc9-8</strain>
    </source>
</reference>
<dbReference type="PANTHER" id="PTHR48111:SF4">
    <property type="entry name" value="DNA-BINDING DUAL TRANSCRIPTIONAL REGULATOR OMPR"/>
    <property type="match status" value="1"/>
</dbReference>
<dbReference type="Gene3D" id="1.10.10.10">
    <property type="entry name" value="Winged helix-like DNA-binding domain superfamily/Winged helix DNA-binding domain"/>
    <property type="match status" value="1"/>
</dbReference>
<evidence type="ECO:0000256" key="5">
    <source>
        <dbReference type="PROSITE-ProRule" id="PRU00169"/>
    </source>
</evidence>
<dbReference type="PANTHER" id="PTHR48111">
    <property type="entry name" value="REGULATOR OF RPOS"/>
    <property type="match status" value="1"/>
</dbReference>
<dbReference type="InterPro" id="IPR016032">
    <property type="entry name" value="Sig_transdc_resp-reg_C-effctor"/>
</dbReference>
<keyword evidence="2" id="KW-0805">Transcription regulation</keyword>
<evidence type="ECO:0000256" key="6">
    <source>
        <dbReference type="PROSITE-ProRule" id="PRU01091"/>
    </source>
</evidence>
<feature type="non-terminal residue" evidence="9">
    <location>
        <position position="202"/>
    </location>
</feature>
<sequence length="202" mass="21920">MIIEDDADIRGLLEATLQQAGFAVRTAATGANGVRLVRENQPLVTTVDISLPDIDGFEVTRRLRTFSETFIVILTARGDEIDTLMGLESGADEYLTKPFRPRELRARIEAILRRSRPAAVAPAAPSPAAAAAVDTGQVLAHNKLRLDRDTRSVDLDGHPVHLTRSEFDLVAAVLGARGRVLPKAELVRELWSDTYATGAVVT</sequence>
<dbReference type="SUPFAM" id="SSF52172">
    <property type="entry name" value="CheY-like"/>
    <property type="match status" value="1"/>
</dbReference>
<organism evidence="9 10">
    <name type="scientific">Georgenia halotolerans</name>
    <dbReference type="NCBI Taxonomy" id="3028317"/>
    <lineage>
        <taxon>Bacteria</taxon>
        <taxon>Bacillati</taxon>
        <taxon>Actinomycetota</taxon>
        <taxon>Actinomycetes</taxon>
        <taxon>Micrococcales</taxon>
        <taxon>Bogoriellaceae</taxon>
        <taxon>Georgenia</taxon>
    </lineage>
</organism>
<dbReference type="PROSITE" id="PS50110">
    <property type="entry name" value="RESPONSE_REGULATORY"/>
    <property type="match status" value="1"/>
</dbReference>
<feature type="DNA-binding region" description="OmpR/PhoB-type" evidence="6">
    <location>
        <begin position="136"/>
        <end position="202"/>
    </location>
</feature>
<dbReference type="Proteomes" id="UP001165561">
    <property type="component" value="Unassembled WGS sequence"/>
</dbReference>